<feature type="transmembrane region" description="Helical" evidence="2">
    <location>
        <begin position="39"/>
        <end position="57"/>
    </location>
</feature>
<dbReference type="AlphaFoldDB" id="A0ABD4JFJ7"/>
<dbReference type="Proteomes" id="UP001318760">
    <property type="component" value="Unassembled WGS sequence"/>
</dbReference>
<proteinExistence type="predicted"/>
<reference evidence="3 4" key="1">
    <citation type="submission" date="2020-10" db="EMBL/GenBank/DDBJ databases">
        <title>Campylobacter californiensis sp. nov. isolated from cattle and feral swine in California.</title>
        <authorList>
            <person name="Miller W.G."/>
        </authorList>
    </citation>
    <scope>NUCLEOTIDE SEQUENCE [LARGE SCALE GENOMIC DNA]</scope>
    <source>
        <strain evidence="3 4">RM12919</strain>
    </source>
</reference>
<protein>
    <recommendedName>
        <fullName evidence="5">Holin</fullName>
    </recommendedName>
</protein>
<evidence type="ECO:0000313" key="3">
    <source>
        <dbReference type="EMBL" id="MBE2985562.1"/>
    </source>
</evidence>
<name>A0ABD4JFJ7_9BACT</name>
<keyword evidence="2" id="KW-0472">Membrane</keyword>
<keyword evidence="2" id="KW-0812">Transmembrane</keyword>
<dbReference type="EMBL" id="JADBHS010000001">
    <property type="protein sequence ID" value="MBE2985562.1"/>
    <property type="molecule type" value="Genomic_DNA"/>
</dbReference>
<evidence type="ECO:0000313" key="4">
    <source>
        <dbReference type="Proteomes" id="UP001318760"/>
    </source>
</evidence>
<evidence type="ECO:0000256" key="1">
    <source>
        <dbReference type="SAM" id="MobiDB-lite"/>
    </source>
</evidence>
<comment type="caution">
    <text evidence="3">The sequence shown here is derived from an EMBL/GenBank/DDBJ whole genome shotgun (WGS) entry which is preliminary data.</text>
</comment>
<organism evidence="3 4">
    <name type="scientific">Campylobacter californiensis</name>
    <dbReference type="NCBI Taxonomy" id="1032243"/>
    <lineage>
        <taxon>Bacteria</taxon>
        <taxon>Pseudomonadati</taxon>
        <taxon>Campylobacterota</taxon>
        <taxon>Epsilonproteobacteria</taxon>
        <taxon>Campylobacterales</taxon>
        <taxon>Campylobacteraceae</taxon>
        <taxon>Campylobacter</taxon>
    </lineage>
</organism>
<sequence length="118" mass="13129">MTSDILKEVGIYLWVFAVGLIGGLLNIGANPNKTTGHKAINFTVGVISSIFIGWVSFEVIRFIYKDSQVALAGAGFFAWKGTDWVNALTDKIIYRRLKKGDGDYDDIPPMPRNMKDEE</sequence>
<dbReference type="RefSeq" id="WP_170000358.1">
    <property type="nucleotide sequence ID" value="NZ_JADBHS010000001.1"/>
</dbReference>
<accession>A0ABD4JFJ7</accession>
<evidence type="ECO:0008006" key="5">
    <source>
        <dbReference type="Google" id="ProtNLM"/>
    </source>
</evidence>
<gene>
    <name evidence="3" type="ORF">CCAL12919_00235</name>
</gene>
<feature type="transmembrane region" description="Helical" evidence="2">
    <location>
        <begin position="9"/>
        <end position="27"/>
    </location>
</feature>
<evidence type="ECO:0000256" key="2">
    <source>
        <dbReference type="SAM" id="Phobius"/>
    </source>
</evidence>
<feature type="region of interest" description="Disordered" evidence="1">
    <location>
        <begin position="99"/>
        <end position="118"/>
    </location>
</feature>
<keyword evidence="2" id="KW-1133">Transmembrane helix</keyword>